<dbReference type="InterPro" id="IPR051199">
    <property type="entry name" value="LPS_LOS_Heptosyltrfase"/>
</dbReference>
<dbReference type="Pfam" id="PF01075">
    <property type="entry name" value="Glyco_transf_9"/>
    <property type="match status" value="1"/>
</dbReference>
<reference evidence="3 4" key="1">
    <citation type="journal article" date="2015" name="Nature">
        <title>rRNA introns, odd ribosomes, and small enigmatic genomes across a large radiation of phyla.</title>
        <authorList>
            <person name="Brown C.T."/>
            <person name="Hug L.A."/>
            <person name="Thomas B.C."/>
            <person name="Sharon I."/>
            <person name="Castelle C.J."/>
            <person name="Singh A."/>
            <person name="Wilkins M.J."/>
            <person name="Williams K.H."/>
            <person name="Banfield J.F."/>
        </authorList>
    </citation>
    <scope>NUCLEOTIDE SEQUENCE [LARGE SCALE GENOMIC DNA]</scope>
</reference>
<keyword evidence="2 3" id="KW-0808">Transferase</keyword>
<dbReference type="GO" id="GO:0008713">
    <property type="term" value="F:ADP-heptose-lipopolysaccharide heptosyltransferase activity"/>
    <property type="evidence" value="ECO:0007669"/>
    <property type="project" value="TreeGrafter"/>
</dbReference>
<accession>A0A0G1M5U8</accession>
<dbReference type="PANTHER" id="PTHR30160">
    <property type="entry name" value="TETRAACYLDISACCHARIDE 4'-KINASE-RELATED"/>
    <property type="match status" value="1"/>
</dbReference>
<evidence type="ECO:0000313" key="4">
    <source>
        <dbReference type="Proteomes" id="UP000033901"/>
    </source>
</evidence>
<dbReference type="SUPFAM" id="SSF53756">
    <property type="entry name" value="UDP-Glycosyltransferase/glycogen phosphorylase"/>
    <property type="match status" value="1"/>
</dbReference>
<dbReference type="AlphaFoldDB" id="A0A0G1M5U8"/>
<keyword evidence="1" id="KW-0328">Glycosyltransferase</keyword>
<sequence length="375" mass="41196">MLLVRCIVRALVHGATNRAPSNISKIIVVPTGKLGDVVCATPVFAAIRKQMPKVHIIVAGNSKMHHSLLSDSGLVDEYLDFEEERVLECIKSCHADVAMVTGPSYEPAALLYLAGVPLVVAARVVGGISPSETRPYKILKHFIKTFPYRLGAYAPRERLRALESIGIFSDDTTKHLGFSEEAEKKARELISKISGSYKYLIGMSAGAGNKEKQWDPKNFATVANYLIKGRDAHIMIFGGKNEIPESSTFMSAIDDQSKITNTTCISTEDLKARISKLDVFISVNTGPIYIAEAFDVSTVDLIGPVSPWDQPPQGKIHKMVFAPGNPKPLLYVLDTRNHDVKEAQRIAQSTRLEDVIAAVEEALQEVDKRRLVKKG</sequence>
<comment type="caution">
    <text evidence="3">The sequence shown here is derived from an EMBL/GenBank/DDBJ whole genome shotgun (WGS) entry which is preliminary data.</text>
</comment>
<dbReference type="GO" id="GO:0005829">
    <property type="term" value="C:cytosol"/>
    <property type="evidence" value="ECO:0007669"/>
    <property type="project" value="TreeGrafter"/>
</dbReference>
<evidence type="ECO:0000313" key="3">
    <source>
        <dbReference type="EMBL" id="KKT67289.1"/>
    </source>
</evidence>
<dbReference type="Proteomes" id="UP000033901">
    <property type="component" value="Unassembled WGS sequence"/>
</dbReference>
<gene>
    <name evidence="3" type="ORF">UW61_C0012G0009</name>
</gene>
<name>A0A0G1M5U8_9BACT</name>
<dbReference type="InterPro" id="IPR002201">
    <property type="entry name" value="Glyco_trans_9"/>
</dbReference>
<proteinExistence type="predicted"/>
<dbReference type="Gene3D" id="3.40.50.2000">
    <property type="entry name" value="Glycogen Phosphorylase B"/>
    <property type="match status" value="2"/>
</dbReference>
<dbReference type="EMBL" id="LCIZ01000012">
    <property type="protein sequence ID" value="KKT67289.1"/>
    <property type="molecule type" value="Genomic_DNA"/>
</dbReference>
<dbReference type="GO" id="GO:0009244">
    <property type="term" value="P:lipopolysaccharide core region biosynthetic process"/>
    <property type="evidence" value="ECO:0007669"/>
    <property type="project" value="TreeGrafter"/>
</dbReference>
<dbReference type="PANTHER" id="PTHR30160:SF7">
    <property type="entry name" value="ADP-HEPTOSE--LPS HEPTOSYLTRANSFERASE 2"/>
    <property type="match status" value="1"/>
</dbReference>
<evidence type="ECO:0000256" key="2">
    <source>
        <dbReference type="ARBA" id="ARBA00022679"/>
    </source>
</evidence>
<organism evidence="3 4">
    <name type="scientific">Candidatus Curtissbacteria bacterium GW2011_GWC1_44_33</name>
    <dbReference type="NCBI Taxonomy" id="1618413"/>
    <lineage>
        <taxon>Bacteria</taxon>
        <taxon>Candidatus Curtissiibacteriota</taxon>
    </lineage>
</organism>
<dbReference type="CDD" id="cd03789">
    <property type="entry name" value="GT9_LPS_heptosyltransferase"/>
    <property type="match status" value="1"/>
</dbReference>
<evidence type="ECO:0000256" key="1">
    <source>
        <dbReference type="ARBA" id="ARBA00022676"/>
    </source>
</evidence>
<protein>
    <submittedName>
        <fullName evidence="3">Glycosyl transferase, family 9</fullName>
    </submittedName>
</protein>